<gene>
    <name evidence="1" type="ORF">SAMN04489716_5878</name>
</gene>
<dbReference type="AlphaFoldDB" id="A0A1H2CII7"/>
<evidence type="ECO:0000313" key="2">
    <source>
        <dbReference type="Proteomes" id="UP000198688"/>
    </source>
</evidence>
<dbReference type="SUPFAM" id="SSF52540">
    <property type="entry name" value="P-loop containing nucleoside triphosphate hydrolases"/>
    <property type="match status" value="1"/>
</dbReference>
<organism evidence="1 2">
    <name type="scientific">Actinoplanes derwentensis</name>
    <dbReference type="NCBI Taxonomy" id="113562"/>
    <lineage>
        <taxon>Bacteria</taxon>
        <taxon>Bacillati</taxon>
        <taxon>Actinomycetota</taxon>
        <taxon>Actinomycetes</taxon>
        <taxon>Micromonosporales</taxon>
        <taxon>Micromonosporaceae</taxon>
        <taxon>Actinoplanes</taxon>
    </lineage>
</organism>
<dbReference type="RefSeq" id="WP_092548165.1">
    <property type="nucleotide sequence ID" value="NZ_BOMJ01000063.1"/>
</dbReference>
<dbReference type="OrthoDB" id="7837405at2"/>
<dbReference type="Proteomes" id="UP000198688">
    <property type="component" value="Chromosome I"/>
</dbReference>
<dbReference type="InterPro" id="IPR027417">
    <property type="entry name" value="P-loop_NTPase"/>
</dbReference>
<protein>
    <submittedName>
        <fullName evidence="1">Predicted kinase</fullName>
    </submittedName>
</protein>
<sequence>MRRRLIITRGLPAAGKTTRALRWVAEDPERRARVGTDQIAAMLHPQVLLGDDNDYTMLYARREQLVVNAVIEALLRSGMDVVCDDTFLVPHYLETARDLAERCGADLVVWDMIDVDIEVCIARDEQRGRNGGRSIGEQTIRNKHRLYREHAPLATVGESH</sequence>
<dbReference type="GO" id="GO:0016301">
    <property type="term" value="F:kinase activity"/>
    <property type="evidence" value="ECO:0007669"/>
    <property type="project" value="UniProtKB-KW"/>
</dbReference>
<reference evidence="1 2" key="1">
    <citation type="submission" date="2016-10" db="EMBL/GenBank/DDBJ databases">
        <authorList>
            <person name="de Groot N.N."/>
        </authorList>
    </citation>
    <scope>NUCLEOTIDE SEQUENCE [LARGE SCALE GENOMIC DNA]</scope>
    <source>
        <strain evidence="1 2">DSM 43941</strain>
    </source>
</reference>
<keyword evidence="1" id="KW-0808">Transferase</keyword>
<name>A0A1H2CII7_9ACTN</name>
<keyword evidence="1" id="KW-0418">Kinase</keyword>
<dbReference type="Pfam" id="PF13671">
    <property type="entry name" value="AAA_33"/>
    <property type="match status" value="1"/>
</dbReference>
<dbReference type="Gene3D" id="3.40.50.300">
    <property type="entry name" value="P-loop containing nucleotide triphosphate hydrolases"/>
    <property type="match status" value="1"/>
</dbReference>
<proteinExistence type="predicted"/>
<accession>A0A1H2CII7</accession>
<dbReference type="STRING" id="113562.SAMN04489716_5878"/>
<evidence type="ECO:0000313" key="1">
    <source>
        <dbReference type="EMBL" id="SDT70057.1"/>
    </source>
</evidence>
<dbReference type="EMBL" id="LT629758">
    <property type="protein sequence ID" value="SDT70057.1"/>
    <property type="molecule type" value="Genomic_DNA"/>
</dbReference>
<keyword evidence="2" id="KW-1185">Reference proteome</keyword>